<feature type="transmembrane region" description="Helical" evidence="6">
    <location>
        <begin position="182"/>
        <end position="204"/>
    </location>
</feature>
<feature type="transmembrane region" description="Helical" evidence="6">
    <location>
        <begin position="351"/>
        <end position="373"/>
    </location>
</feature>
<name>A0A073JVU7_9BACI</name>
<evidence type="ECO:0000256" key="1">
    <source>
        <dbReference type="ARBA" id="ARBA00004651"/>
    </source>
</evidence>
<feature type="transmembrane region" description="Helical" evidence="6">
    <location>
        <begin position="278"/>
        <end position="302"/>
    </location>
</feature>
<dbReference type="RefSeq" id="WP_034639461.1">
    <property type="nucleotide sequence ID" value="NZ_CBCSJC010000008.1"/>
</dbReference>
<keyword evidence="2" id="KW-1003">Cell membrane</keyword>
<feature type="transmembrane region" description="Helical" evidence="6">
    <location>
        <begin position="408"/>
        <end position="428"/>
    </location>
</feature>
<dbReference type="Pfam" id="PF01943">
    <property type="entry name" value="Polysacc_synt"/>
    <property type="match status" value="1"/>
</dbReference>
<feature type="transmembrane region" description="Helical" evidence="6">
    <location>
        <begin position="39"/>
        <end position="62"/>
    </location>
</feature>
<dbReference type="EMBL" id="JOTN01000009">
    <property type="protein sequence ID" value="KEK19139.1"/>
    <property type="molecule type" value="Genomic_DNA"/>
</dbReference>
<dbReference type="GO" id="GO:0005886">
    <property type="term" value="C:plasma membrane"/>
    <property type="evidence" value="ECO:0007669"/>
    <property type="project" value="UniProtKB-SubCell"/>
</dbReference>
<keyword evidence="4 6" id="KW-1133">Transmembrane helix</keyword>
<protein>
    <submittedName>
        <fullName evidence="7">Polysaccharide biosynthesis protein</fullName>
    </submittedName>
</protein>
<dbReference type="Proteomes" id="UP000027822">
    <property type="component" value="Unassembled WGS sequence"/>
</dbReference>
<evidence type="ECO:0000256" key="3">
    <source>
        <dbReference type="ARBA" id="ARBA00022692"/>
    </source>
</evidence>
<keyword evidence="8" id="KW-1185">Reference proteome</keyword>
<keyword evidence="5 6" id="KW-0472">Membrane</keyword>
<dbReference type="InterPro" id="IPR024923">
    <property type="entry name" value="PG_synth_SpoVB"/>
</dbReference>
<dbReference type="PIRSF" id="PIRSF038958">
    <property type="entry name" value="PG_synth_SpoVB"/>
    <property type="match status" value="1"/>
</dbReference>
<proteinExistence type="predicted"/>
<evidence type="ECO:0000256" key="6">
    <source>
        <dbReference type="SAM" id="Phobius"/>
    </source>
</evidence>
<accession>A0A073JVU7</accession>
<keyword evidence="3 6" id="KW-0812">Transmembrane</keyword>
<feature type="transmembrane region" description="Helical" evidence="6">
    <location>
        <begin position="83"/>
        <end position="114"/>
    </location>
</feature>
<dbReference type="PANTHER" id="PTHR30250:SF29">
    <property type="entry name" value="POLYSACCHARIDE BIOSYNTHESIS PROTEIN C-TERMINAL DOMAIN-CONTAINING PROTEIN"/>
    <property type="match status" value="1"/>
</dbReference>
<evidence type="ECO:0000313" key="7">
    <source>
        <dbReference type="EMBL" id="KEK19139.1"/>
    </source>
</evidence>
<dbReference type="OrthoDB" id="9775950at2"/>
<evidence type="ECO:0000256" key="5">
    <source>
        <dbReference type="ARBA" id="ARBA00023136"/>
    </source>
</evidence>
<dbReference type="InterPro" id="IPR002797">
    <property type="entry name" value="Polysacc_synth"/>
</dbReference>
<dbReference type="AlphaFoldDB" id="A0A073JVU7"/>
<sequence>MNNKLVKGAAILTITTFLSKLLGSFFQIPLQNIAGDEVLGIFRLVFPVYMLALTLSVAGIPLAMSKLTAELHTKNDRDGIAKLFTSASILGILFGVCGFFVIALGSNFIAIMLGGEDTRLALLVTSFALLFVPYMAVYRGYFQGFGDMIPTGISQVIEQFVRVCIMLTAAYVLVQSQQSNDVIAGGAMIGSFVGVISSLIYLQWIYRKSPYRYKTASYTFADFQKNAKRILKISIPIAIGALAMPLLNLIDSVTVPHALDEAANVMQEQFGIYSRGFAFTQLVVVFASAIIFPLIPALAAALAKKEITIASQMVERTNKLANVITIPITIWLVALTVPLNVALFTDTKGSGMLAIIIGSSYFTSYMLLSVGILQGINRSAVAAWIVVFASALKVCLNIVLVKKFGIEGAAYSTLLIYLLISMVNQQYIRKCVPYAVKIKEFICIVVVSTVIGCMIYGGTMLLDVTSSRIIALLYSGFACIIASILYIPFVLKLQWIAKEDMKQIPFLRKWAK</sequence>
<evidence type="ECO:0000313" key="8">
    <source>
        <dbReference type="Proteomes" id="UP000027822"/>
    </source>
</evidence>
<feature type="transmembrane region" description="Helical" evidence="6">
    <location>
        <begin position="159"/>
        <end position="176"/>
    </location>
</feature>
<gene>
    <name evidence="7" type="ORF">BAMA_24320</name>
</gene>
<dbReference type="PANTHER" id="PTHR30250">
    <property type="entry name" value="PST FAMILY PREDICTED COLANIC ACID TRANSPORTER"/>
    <property type="match status" value="1"/>
</dbReference>
<feature type="transmembrane region" description="Helical" evidence="6">
    <location>
        <begin position="120"/>
        <end position="138"/>
    </location>
</feature>
<comment type="subcellular location">
    <subcellularLocation>
        <location evidence="1">Cell membrane</location>
        <topology evidence="1">Multi-pass membrane protein</topology>
    </subcellularLocation>
</comment>
<dbReference type="eggNOG" id="COG2244">
    <property type="taxonomic scope" value="Bacteria"/>
</dbReference>
<evidence type="ECO:0000256" key="4">
    <source>
        <dbReference type="ARBA" id="ARBA00022989"/>
    </source>
</evidence>
<feature type="transmembrane region" description="Helical" evidence="6">
    <location>
        <begin position="380"/>
        <end position="402"/>
    </location>
</feature>
<feature type="transmembrane region" description="Helical" evidence="6">
    <location>
        <begin position="440"/>
        <end position="457"/>
    </location>
</feature>
<dbReference type="STRING" id="574376.BAMA_24320"/>
<evidence type="ECO:0000256" key="2">
    <source>
        <dbReference type="ARBA" id="ARBA00022475"/>
    </source>
</evidence>
<comment type="caution">
    <text evidence="7">The sequence shown here is derived from an EMBL/GenBank/DDBJ whole genome shotgun (WGS) entry which is preliminary data.</text>
</comment>
<feature type="transmembrane region" description="Helical" evidence="6">
    <location>
        <begin position="469"/>
        <end position="491"/>
    </location>
</feature>
<feature type="transmembrane region" description="Helical" evidence="6">
    <location>
        <begin position="230"/>
        <end position="250"/>
    </location>
</feature>
<feature type="transmembrane region" description="Helical" evidence="6">
    <location>
        <begin position="323"/>
        <end position="345"/>
    </location>
</feature>
<dbReference type="CDD" id="cd13124">
    <property type="entry name" value="MATE_SpoVB_like"/>
    <property type="match status" value="1"/>
</dbReference>
<organism evidence="7 8">
    <name type="scientific">Bacillus manliponensis</name>
    <dbReference type="NCBI Taxonomy" id="574376"/>
    <lineage>
        <taxon>Bacteria</taxon>
        <taxon>Bacillati</taxon>
        <taxon>Bacillota</taxon>
        <taxon>Bacilli</taxon>
        <taxon>Bacillales</taxon>
        <taxon>Bacillaceae</taxon>
        <taxon>Bacillus</taxon>
        <taxon>Bacillus cereus group</taxon>
    </lineage>
</organism>
<dbReference type="InterPro" id="IPR050833">
    <property type="entry name" value="Poly_Biosynth_Transport"/>
</dbReference>
<reference evidence="7 8" key="1">
    <citation type="submission" date="2014-06" db="EMBL/GenBank/DDBJ databases">
        <title>Draft genome sequence of Bacillus manliponensis JCM 15802 (MCCC 1A00708).</title>
        <authorList>
            <person name="Lai Q."/>
            <person name="Liu Y."/>
            <person name="Shao Z."/>
        </authorList>
    </citation>
    <scope>NUCLEOTIDE SEQUENCE [LARGE SCALE GENOMIC DNA]</scope>
    <source>
        <strain evidence="7 8">JCM 15802</strain>
    </source>
</reference>